<reference evidence="2 3" key="1">
    <citation type="submission" date="2020-08" db="EMBL/GenBank/DDBJ databases">
        <title>Genomic Encyclopedia of Type Strains, Phase IV (KMG-IV): sequencing the most valuable type-strain genomes for metagenomic binning, comparative biology and taxonomic classification.</title>
        <authorList>
            <person name="Goeker M."/>
        </authorList>
    </citation>
    <scope>NUCLEOTIDE SEQUENCE [LARGE SCALE GENOMIC DNA]</scope>
    <source>
        <strain evidence="2 3">DSM 22198</strain>
    </source>
</reference>
<keyword evidence="1" id="KW-0472">Membrane</keyword>
<feature type="transmembrane region" description="Helical" evidence="1">
    <location>
        <begin position="200"/>
        <end position="220"/>
    </location>
</feature>
<name>A0A7X0B1G7_9PROT</name>
<evidence type="ECO:0000256" key="1">
    <source>
        <dbReference type="SAM" id="Phobius"/>
    </source>
</evidence>
<proteinExistence type="predicted"/>
<dbReference type="Proteomes" id="UP000539175">
    <property type="component" value="Unassembled WGS sequence"/>
</dbReference>
<evidence type="ECO:0000313" key="3">
    <source>
        <dbReference type="Proteomes" id="UP000539175"/>
    </source>
</evidence>
<evidence type="ECO:0000313" key="2">
    <source>
        <dbReference type="EMBL" id="MBB6253241.1"/>
    </source>
</evidence>
<dbReference type="AlphaFoldDB" id="A0A7X0B1G7"/>
<protein>
    <submittedName>
        <fullName evidence="2">Uncharacterized protein</fullName>
    </submittedName>
</protein>
<keyword evidence="1" id="KW-1133">Transmembrane helix</keyword>
<dbReference type="EMBL" id="JACIIZ010000011">
    <property type="protein sequence ID" value="MBB6253241.1"/>
    <property type="molecule type" value="Genomic_DNA"/>
</dbReference>
<sequence length="303" mass="33290">MSIMDPQRYSKINTQASRVLHDDHELWVFELEKLLDLKEDLRRATEFNDGLKEHHDTDAVSLVQLAQSGKQAAQQIKLLGVLGMAYVKTALDGKRYIIFKGYAGARPILNGTRYALENPKVSCFVVGGHELIKDGVKATRVAIIAFVAIDIVKEVQADHFCLSRLLVHVASDVLQAVVSTAIGIGVGVAAGAVVVALGAAAAPVVIVYAITVGVGFYASMKLSEWDREYRLTERLVEAATAWEEKMKAQAYSTVSAFDHAIRSVDKTVSDAYQSAIQAYGVTINIYRLWQSLEDVRRLNLVAR</sequence>
<gene>
    <name evidence="2" type="ORF">FHS74_003810</name>
</gene>
<dbReference type="RefSeq" id="WP_211106405.1">
    <property type="nucleotide sequence ID" value="NZ_JACIIZ010000011.1"/>
</dbReference>
<organism evidence="2 3">
    <name type="scientific">Nitrospirillum iridis</name>
    <dbReference type="NCBI Taxonomy" id="765888"/>
    <lineage>
        <taxon>Bacteria</taxon>
        <taxon>Pseudomonadati</taxon>
        <taxon>Pseudomonadota</taxon>
        <taxon>Alphaproteobacteria</taxon>
        <taxon>Rhodospirillales</taxon>
        <taxon>Azospirillaceae</taxon>
        <taxon>Nitrospirillum</taxon>
    </lineage>
</organism>
<feature type="transmembrane region" description="Helical" evidence="1">
    <location>
        <begin position="173"/>
        <end position="194"/>
    </location>
</feature>
<keyword evidence="3" id="KW-1185">Reference proteome</keyword>
<keyword evidence="1" id="KW-0812">Transmembrane</keyword>
<comment type="caution">
    <text evidence="2">The sequence shown here is derived from an EMBL/GenBank/DDBJ whole genome shotgun (WGS) entry which is preliminary data.</text>
</comment>
<accession>A0A7X0B1G7</accession>